<gene>
    <name evidence="2" type="ORF">AXF42_Ash009916</name>
</gene>
<feature type="region of interest" description="Disordered" evidence="1">
    <location>
        <begin position="1"/>
        <end position="42"/>
    </location>
</feature>
<reference evidence="2 3" key="1">
    <citation type="journal article" date="2017" name="Nature">
        <title>The Apostasia genome and the evolution of orchids.</title>
        <authorList>
            <person name="Zhang G.Q."/>
            <person name="Liu K.W."/>
            <person name="Li Z."/>
            <person name="Lohaus R."/>
            <person name="Hsiao Y.Y."/>
            <person name="Niu S.C."/>
            <person name="Wang J.Y."/>
            <person name="Lin Y.C."/>
            <person name="Xu Q."/>
            <person name="Chen L.J."/>
            <person name="Yoshida K."/>
            <person name="Fujiwara S."/>
            <person name="Wang Z.W."/>
            <person name="Zhang Y.Q."/>
            <person name="Mitsuda N."/>
            <person name="Wang M."/>
            <person name="Liu G.H."/>
            <person name="Pecoraro L."/>
            <person name="Huang H.X."/>
            <person name="Xiao X.J."/>
            <person name="Lin M."/>
            <person name="Wu X.Y."/>
            <person name="Wu W.L."/>
            <person name="Chen Y.Y."/>
            <person name="Chang S.B."/>
            <person name="Sakamoto S."/>
            <person name="Ohme-Takagi M."/>
            <person name="Yagi M."/>
            <person name="Zeng S.J."/>
            <person name="Shen C.Y."/>
            <person name="Yeh C.M."/>
            <person name="Luo Y.B."/>
            <person name="Tsai W.C."/>
            <person name="Van de Peer Y."/>
            <person name="Liu Z.J."/>
        </authorList>
    </citation>
    <scope>NUCLEOTIDE SEQUENCE [LARGE SCALE GENOMIC DNA]</scope>
    <source>
        <strain evidence="3">cv. Shenzhen</strain>
        <tissue evidence="2">Stem</tissue>
    </source>
</reference>
<dbReference type="AlphaFoldDB" id="A0A2I0ACD8"/>
<organism evidence="2 3">
    <name type="scientific">Apostasia shenzhenica</name>
    <dbReference type="NCBI Taxonomy" id="1088818"/>
    <lineage>
        <taxon>Eukaryota</taxon>
        <taxon>Viridiplantae</taxon>
        <taxon>Streptophyta</taxon>
        <taxon>Embryophyta</taxon>
        <taxon>Tracheophyta</taxon>
        <taxon>Spermatophyta</taxon>
        <taxon>Magnoliopsida</taxon>
        <taxon>Liliopsida</taxon>
        <taxon>Asparagales</taxon>
        <taxon>Orchidaceae</taxon>
        <taxon>Apostasioideae</taxon>
        <taxon>Apostasia</taxon>
    </lineage>
</organism>
<proteinExistence type="predicted"/>
<evidence type="ECO:0000313" key="2">
    <source>
        <dbReference type="EMBL" id="PKA53186.1"/>
    </source>
</evidence>
<dbReference type="EMBL" id="KZ451999">
    <property type="protein sequence ID" value="PKA53186.1"/>
    <property type="molecule type" value="Genomic_DNA"/>
</dbReference>
<sequence>MFCRKGARISGSRRQGERTNAEGGEAGQEEEAEGKGSQADAVQPPIRYGRCWLWEEEGTQLVREINAGI</sequence>
<dbReference type="Proteomes" id="UP000236161">
    <property type="component" value="Unassembled WGS sequence"/>
</dbReference>
<accession>A0A2I0ACD8</accession>
<evidence type="ECO:0000313" key="3">
    <source>
        <dbReference type="Proteomes" id="UP000236161"/>
    </source>
</evidence>
<name>A0A2I0ACD8_9ASPA</name>
<keyword evidence="3" id="KW-1185">Reference proteome</keyword>
<protein>
    <submittedName>
        <fullName evidence="2">Uncharacterized protein</fullName>
    </submittedName>
</protein>
<evidence type="ECO:0000256" key="1">
    <source>
        <dbReference type="SAM" id="MobiDB-lite"/>
    </source>
</evidence>